<gene>
    <name evidence="1" type="ORF">V1477_012578</name>
</gene>
<proteinExistence type="predicted"/>
<dbReference type="Proteomes" id="UP001607303">
    <property type="component" value="Unassembled WGS sequence"/>
</dbReference>
<accession>A0ABD2BTG3</accession>
<evidence type="ECO:0000313" key="2">
    <source>
        <dbReference type="Proteomes" id="UP001607303"/>
    </source>
</evidence>
<evidence type="ECO:0000313" key="1">
    <source>
        <dbReference type="EMBL" id="KAL2736069.1"/>
    </source>
</evidence>
<name>A0ABD2BTG3_VESMC</name>
<comment type="caution">
    <text evidence="1">The sequence shown here is derived from an EMBL/GenBank/DDBJ whole genome shotgun (WGS) entry which is preliminary data.</text>
</comment>
<sequence length="59" mass="6642">MKLKARKSKSIPTKYSYSSNVINAFQSLLKYCSYNKSVLHISEIAILCPIFCNIPDLSA</sequence>
<reference evidence="1 2" key="1">
    <citation type="journal article" date="2024" name="Ann. Entomol. Soc. Am.">
        <title>Genomic analyses of the southern and eastern yellowjacket wasps (Hymenoptera: Vespidae) reveal evolutionary signatures of social life.</title>
        <authorList>
            <person name="Catto M.A."/>
            <person name="Caine P.B."/>
            <person name="Orr S.E."/>
            <person name="Hunt B.G."/>
            <person name="Goodisman M.A.D."/>
        </authorList>
    </citation>
    <scope>NUCLEOTIDE SEQUENCE [LARGE SCALE GENOMIC DNA]</scope>
    <source>
        <strain evidence="1">232</strain>
        <tissue evidence="1">Head and thorax</tissue>
    </source>
</reference>
<dbReference type="AlphaFoldDB" id="A0ABD2BTG3"/>
<keyword evidence="2" id="KW-1185">Reference proteome</keyword>
<organism evidence="1 2">
    <name type="scientific">Vespula maculifrons</name>
    <name type="common">Eastern yellow jacket</name>
    <name type="synonym">Wasp</name>
    <dbReference type="NCBI Taxonomy" id="7453"/>
    <lineage>
        <taxon>Eukaryota</taxon>
        <taxon>Metazoa</taxon>
        <taxon>Ecdysozoa</taxon>
        <taxon>Arthropoda</taxon>
        <taxon>Hexapoda</taxon>
        <taxon>Insecta</taxon>
        <taxon>Pterygota</taxon>
        <taxon>Neoptera</taxon>
        <taxon>Endopterygota</taxon>
        <taxon>Hymenoptera</taxon>
        <taxon>Apocrita</taxon>
        <taxon>Aculeata</taxon>
        <taxon>Vespoidea</taxon>
        <taxon>Vespidae</taxon>
        <taxon>Vespinae</taxon>
        <taxon>Vespula</taxon>
    </lineage>
</organism>
<protein>
    <submittedName>
        <fullName evidence="1">Uncharacterized protein</fullName>
    </submittedName>
</protein>
<dbReference type="EMBL" id="JAYRBN010000066">
    <property type="protein sequence ID" value="KAL2736069.1"/>
    <property type="molecule type" value="Genomic_DNA"/>
</dbReference>